<sequence length="138" mass="15876">MNVKGISEAITVVFLILVTLIAIAIVSIYYLHVVNLNQYGLSQELKNYYIATGQMVSVVYYHQTDNRSYFYVENIGNIPINVSKIYVNHTMVRFIIYNATNTNVRILYPQIVYVIEVYDNTTNIIIQTSNNNLIQLEA</sequence>
<dbReference type="AlphaFoldDB" id="A0A8F5BTP1"/>
<evidence type="ECO:0000313" key="3">
    <source>
        <dbReference type="EMBL" id="QXJ34283.1"/>
    </source>
</evidence>
<feature type="transmembrane region" description="Helical" evidence="1">
    <location>
        <begin position="12"/>
        <end position="31"/>
    </location>
</feature>
<dbReference type="Proteomes" id="UP000694036">
    <property type="component" value="Chromosome"/>
</dbReference>
<evidence type="ECO:0000256" key="1">
    <source>
        <dbReference type="SAM" id="Phobius"/>
    </source>
</evidence>
<reference evidence="2 5" key="1">
    <citation type="journal article" date="2021" name="Environ. Microbiol.">
        <title>New insights into the diversity and evolution of the archaeal mobilome from three complete genomes of Saccharolobus shibatae.</title>
        <authorList>
            <person name="Medvedeva S."/>
            <person name="Brandt D."/>
            <person name="Cvirkaite-Krupovic V."/>
            <person name="Liu Y."/>
            <person name="Severinov K."/>
            <person name="Ishino S."/>
            <person name="Ishino Y."/>
            <person name="Prangishvili D."/>
            <person name="Kalinowski J."/>
            <person name="Krupovic M."/>
        </authorList>
    </citation>
    <scope>NUCLEOTIDE SEQUENCE</scope>
    <source>
        <strain evidence="2">BEU9</strain>
        <strain evidence="3 5">S38A</strain>
    </source>
</reference>
<keyword evidence="5" id="KW-1185">Reference proteome</keyword>
<accession>A0A8F5BTP1</accession>
<keyword evidence="1" id="KW-1133">Transmembrane helix</keyword>
<dbReference type="GeneID" id="65559438"/>
<name>A0A8F5BTP1_9CREN</name>
<proteinExistence type="predicted"/>
<evidence type="ECO:0000313" key="4">
    <source>
        <dbReference type="Proteomes" id="UP000693941"/>
    </source>
</evidence>
<protein>
    <submittedName>
        <fullName evidence="2">Uncharacterized protein</fullName>
    </submittedName>
</protein>
<dbReference type="EMBL" id="CP077713">
    <property type="protein sequence ID" value="QXJ34283.1"/>
    <property type="molecule type" value="Genomic_DNA"/>
</dbReference>
<keyword evidence="1" id="KW-0812">Transmembrane</keyword>
<dbReference type="RefSeq" id="WP_218260220.1">
    <property type="nucleotide sequence ID" value="NZ_CP077713.1"/>
</dbReference>
<dbReference type="EMBL" id="CP077715">
    <property type="protein sequence ID" value="QXJ31264.1"/>
    <property type="molecule type" value="Genomic_DNA"/>
</dbReference>
<keyword evidence="1" id="KW-0472">Membrane</keyword>
<dbReference type="Proteomes" id="UP000693941">
    <property type="component" value="Chromosome"/>
</dbReference>
<evidence type="ECO:0000313" key="5">
    <source>
        <dbReference type="Proteomes" id="UP000694036"/>
    </source>
</evidence>
<organism evidence="2 4">
    <name type="scientific">Saccharolobus shibatae</name>
    <dbReference type="NCBI Taxonomy" id="2286"/>
    <lineage>
        <taxon>Archaea</taxon>
        <taxon>Thermoproteota</taxon>
        <taxon>Thermoprotei</taxon>
        <taxon>Sulfolobales</taxon>
        <taxon>Sulfolobaceae</taxon>
        <taxon>Saccharolobus</taxon>
    </lineage>
</organism>
<evidence type="ECO:0000313" key="2">
    <source>
        <dbReference type="EMBL" id="QXJ31264.1"/>
    </source>
</evidence>
<gene>
    <name evidence="2" type="ORF">J5U21_00914</name>
    <name evidence="3" type="ORF">J5U22_00829</name>
</gene>